<evidence type="ECO:0000313" key="2">
    <source>
        <dbReference type="Proteomes" id="UP001500751"/>
    </source>
</evidence>
<reference evidence="2" key="1">
    <citation type="journal article" date="2019" name="Int. J. Syst. Evol. Microbiol.">
        <title>The Global Catalogue of Microorganisms (GCM) 10K type strain sequencing project: providing services to taxonomists for standard genome sequencing and annotation.</title>
        <authorList>
            <consortium name="The Broad Institute Genomics Platform"/>
            <consortium name="The Broad Institute Genome Sequencing Center for Infectious Disease"/>
            <person name="Wu L."/>
            <person name="Ma J."/>
        </authorList>
    </citation>
    <scope>NUCLEOTIDE SEQUENCE [LARGE SCALE GENOMIC DNA]</scope>
    <source>
        <strain evidence="2">JCM 16014</strain>
    </source>
</reference>
<name>A0ABP5FAK8_9ACTN</name>
<dbReference type="EMBL" id="BAAAQN010000007">
    <property type="protein sequence ID" value="GAA2021440.1"/>
    <property type="molecule type" value="Genomic_DNA"/>
</dbReference>
<dbReference type="Proteomes" id="UP001500751">
    <property type="component" value="Unassembled WGS sequence"/>
</dbReference>
<organism evidence="1 2">
    <name type="scientific">Catenulispora yoronensis</name>
    <dbReference type="NCBI Taxonomy" id="450799"/>
    <lineage>
        <taxon>Bacteria</taxon>
        <taxon>Bacillati</taxon>
        <taxon>Actinomycetota</taxon>
        <taxon>Actinomycetes</taxon>
        <taxon>Catenulisporales</taxon>
        <taxon>Catenulisporaceae</taxon>
        <taxon>Catenulispora</taxon>
    </lineage>
</organism>
<keyword evidence="2" id="KW-1185">Reference proteome</keyword>
<dbReference type="RefSeq" id="WP_344665049.1">
    <property type="nucleotide sequence ID" value="NZ_BAAAQN010000007.1"/>
</dbReference>
<gene>
    <name evidence="1" type="ORF">GCM10009839_18090</name>
</gene>
<sequence length="162" mass="17794">MTVDRSDYLRLELDYDARTLTVTINWDGLPVSSVVLSVVIAVQRGASFVAVHQFPEQTVDLTKIKGPLVVSLEAASWPTEDFIAGAWLTADLPPSGARKQIAGAQHAYRQLRDGGVVSTHALEGLDEAELNHDLAAGRINQAAYRRRWLQLHRVGAQGQLRN</sequence>
<protein>
    <submittedName>
        <fullName evidence="1">Uncharacterized protein</fullName>
    </submittedName>
</protein>
<accession>A0ABP5FAK8</accession>
<evidence type="ECO:0000313" key="1">
    <source>
        <dbReference type="EMBL" id="GAA2021440.1"/>
    </source>
</evidence>
<comment type="caution">
    <text evidence="1">The sequence shown here is derived from an EMBL/GenBank/DDBJ whole genome shotgun (WGS) entry which is preliminary data.</text>
</comment>
<proteinExistence type="predicted"/>